<feature type="compositionally biased region" description="Basic and acidic residues" evidence="1">
    <location>
        <begin position="445"/>
        <end position="460"/>
    </location>
</feature>
<feature type="compositionally biased region" description="Basic and acidic residues" evidence="1">
    <location>
        <begin position="149"/>
        <end position="166"/>
    </location>
</feature>
<reference evidence="2 3" key="1">
    <citation type="submission" date="2024-02" db="EMBL/GenBank/DDBJ databases">
        <authorList>
            <person name="Chen Y."/>
            <person name="Shah S."/>
            <person name="Dougan E. K."/>
            <person name="Thang M."/>
            <person name="Chan C."/>
        </authorList>
    </citation>
    <scope>NUCLEOTIDE SEQUENCE [LARGE SCALE GENOMIC DNA]</scope>
</reference>
<keyword evidence="3" id="KW-1185">Reference proteome</keyword>
<evidence type="ECO:0000313" key="3">
    <source>
        <dbReference type="Proteomes" id="UP001642484"/>
    </source>
</evidence>
<feature type="region of interest" description="Disordered" evidence="1">
    <location>
        <begin position="149"/>
        <end position="296"/>
    </location>
</feature>
<feature type="compositionally biased region" description="Acidic residues" evidence="1">
    <location>
        <begin position="225"/>
        <end position="239"/>
    </location>
</feature>
<feature type="region of interest" description="Disordered" evidence="1">
    <location>
        <begin position="425"/>
        <end position="488"/>
    </location>
</feature>
<name>A0ABP0QAD2_9DINO</name>
<accession>A0ABP0QAD2</accession>
<comment type="caution">
    <text evidence="2">The sequence shown here is derived from an EMBL/GenBank/DDBJ whole genome shotgun (WGS) entry which is preliminary data.</text>
</comment>
<organism evidence="2 3">
    <name type="scientific">Durusdinium trenchii</name>
    <dbReference type="NCBI Taxonomy" id="1381693"/>
    <lineage>
        <taxon>Eukaryota</taxon>
        <taxon>Sar</taxon>
        <taxon>Alveolata</taxon>
        <taxon>Dinophyceae</taxon>
        <taxon>Suessiales</taxon>
        <taxon>Symbiodiniaceae</taxon>
        <taxon>Durusdinium</taxon>
    </lineage>
</organism>
<dbReference type="Proteomes" id="UP001642484">
    <property type="component" value="Unassembled WGS sequence"/>
</dbReference>
<feature type="compositionally biased region" description="Low complexity" evidence="1">
    <location>
        <begin position="474"/>
        <end position="488"/>
    </location>
</feature>
<proteinExistence type="predicted"/>
<sequence>MLTQGPGKVAWTEKDVETDALAMKAQLPAVLLSMIDDDGWHGGEIVQLESDMHRPSCGEIALNYPYLKGLVQNHPHSVPGGIYLTDVVLFLDSLLDGKLLVQRDGKTKKVLAGEEAERLKRLLGALRALWRSSPGGAHHPRVTELKSFLKESPKKGQAAADHEHSPEALPVMPALNDDGNGVAEPEFESANEESSDGESDEAGAHACIHPVEPGDSAPESANDGSIEDDGLASSDDGDSEAERPAVPSGSGDGPNAKLLTKRTLMLGEDDSSDLSGSDASDKSQPGTPLVAKPREKEWQENVELFLSPMAGNSGPRTPEIIDKSLDVMRFIQNNHQSMCRHPKFMQYLHHIDWSLARFGPRAACWLTTPDHFDESDASDIDNVKKALKFSMDESEAEHKTYQPLASHDCGELVTPRSYGLMSTALNEDKFTPPPVGRQTAAGMKKQQEELEESKRADSKTSKVKGVISKDKSKSMASTSKASTSKACKETSSPLPAAHLFKGYNLKDLGVPRCAWPDESKVHHGKHGYTVTGSNDAVLWPLLRKYDEPLAAPARSCWQLHVEALLTLVGMMFSTNVPLTPLDHVETFAGEMAVTIGEWQDGSRGSTKRTKACPLGDDSYQSVRDANMMVARVVCLLVIATARQIWWVLEQPCNSLLESHPLFQRMLRLKGFRVKRHSTCMLYYGGPTRKPTWLYSSIADLAYYADKSAKPQTEDVEMTVKYVDGSGKSRVKGGKDLKQSQAYPRRCLAFEIKRIKGSYCWF</sequence>
<gene>
    <name evidence="2" type="ORF">CCMP2556_LOCUS41372</name>
</gene>
<feature type="compositionally biased region" description="Acidic residues" evidence="1">
    <location>
        <begin position="185"/>
        <end position="201"/>
    </location>
</feature>
<dbReference type="EMBL" id="CAXAMN010024270">
    <property type="protein sequence ID" value="CAK9085182.1"/>
    <property type="molecule type" value="Genomic_DNA"/>
</dbReference>
<evidence type="ECO:0000313" key="2">
    <source>
        <dbReference type="EMBL" id="CAK9085182.1"/>
    </source>
</evidence>
<evidence type="ECO:0000256" key="1">
    <source>
        <dbReference type="SAM" id="MobiDB-lite"/>
    </source>
</evidence>
<protein>
    <submittedName>
        <fullName evidence="2">Uncharacterized protein</fullName>
    </submittedName>
</protein>